<keyword evidence="4" id="KW-0378">Hydrolase</keyword>
<reference evidence="4 5" key="1">
    <citation type="journal article" date="2019" name="Int. J. Syst. Evol. Microbiol.">
        <title>The Global Catalogue of Microorganisms (GCM) 10K type strain sequencing project: providing services to taxonomists for standard genome sequencing and annotation.</title>
        <authorList>
            <consortium name="The Broad Institute Genomics Platform"/>
            <consortium name="The Broad Institute Genome Sequencing Center for Infectious Disease"/>
            <person name="Wu L."/>
            <person name="Ma J."/>
        </authorList>
    </citation>
    <scope>NUCLEOTIDE SEQUENCE [LARGE SCALE GENOMIC DNA]</scope>
    <source>
        <strain evidence="4 5">JCM 15478</strain>
    </source>
</reference>
<name>A0ABN2WDH1_9ACTN</name>
<dbReference type="RefSeq" id="WP_344531851.1">
    <property type="nucleotide sequence ID" value="NZ_BAAAPE010000013.1"/>
</dbReference>
<organism evidence="4 5">
    <name type="scientific">Streptomyces albiaxialis</name>
    <dbReference type="NCBI Taxonomy" id="329523"/>
    <lineage>
        <taxon>Bacteria</taxon>
        <taxon>Bacillati</taxon>
        <taxon>Actinomycetota</taxon>
        <taxon>Actinomycetes</taxon>
        <taxon>Kitasatosporales</taxon>
        <taxon>Streptomycetaceae</taxon>
        <taxon>Streptomyces</taxon>
    </lineage>
</organism>
<keyword evidence="2" id="KW-0732">Signal</keyword>
<feature type="chain" id="PRO_5047396590" evidence="2">
    <location>
        <begin position="28"/>
        <end position="381"/>
    </location>
</feature>
<dbReference type="InterPro" id="IPR012338">
    <property type="entry name" value="Beta-lactam/transpept-like"/>
</dbReference>
<feature type="domain" description="Beta-lactamase-related" evidence="3">
    <location>
        <begin position="38"/>
        <end position="366"/>
    </location>
</feature>
<dbReference type="PANTHER" id="PTHR46825:SF7">
    <property type="entry name" value="D-ALANYL-D-ALANINE CARBOXYPEPTIDASE"/>
    <property type="match status" value="1"/>
</dbReference>
<evidence type="ECO:0000256" key="1">
    <source>
        <dbReference type="SAM" id="MobiDB-lite"/>
    </source>
</evidence>
<dbReference type="SUPFAM" id="SSF56601">
    <property type="entry name" value="beta-lactamase/transpeptidase-like"/>
    <property type="match status" value="1"/>
</dbReference>
<evidence type="ECO:0000256" key="2">
    <source>
        <dbReference type="SAM" id="SignalP"/>
    </source>
</evidence>
<evidence type="ECO:0000313" key="4">
    <source>
        <dbReference type="EMBL" id="GAA2089327.1"/>
    </source>
</evidence>
<feature type="region of interest" description="Disordered" evidence="1">
    <location>
        <begin position="232"/>
        <end position="257"/>
    </location>
</feature>
<evidence type="ECO:0000313" key="5">
    <source>
        <dbReference type="Proteomes" id="UP001500016"/>
    </source>
</evidence>
<dbReference type="Proteomes" id="UP001500016">
    <property type="component" value="Unassembled WGS sequence"/>
</dbReference>
<dbReference type="Gene3D" id="3.40.710.10">
    <property type="entry name" value="DD-peptidase/beta-lactamase superfamily"/>
    <property type="match status" value="1"/>
</dbReference>
<gene>
    <name evidence="4" type="ORF">GCM10009801_53570</name>
</gene>
<dbReference type="EMBL" id="BAAAPE010000013">
    <property type="protein sequence ID" value="GAA2089327.1"/>
    <property type="molecule type" value="Genomic_DNA"/>
</dbReference>
<accession>A0ABN2WDH1</accession>
<feature type="signal peptide" evidence="2">
    <location>
        <begin position="1"/>
        <end position="27"/>
    </location>
</feature>
<dbReference type="Pfam" id="PF00144">
    <property type="entry name" value="Beta-lactamase"/>
    <property type="match status" value="1"/>
</dbReference>
<dbReference type="GO" id="GO:0016787">
    <property type="term" value="F:hydrolase activity"/>
    <property type="evidence" value="ECO:0007669"/>
    <property type="project" value="UniProtKB-KW"/>
</dbReference>
<comment type="caution">
    <text evidence="4">The sequence shown here is derived from an EMBL/GenBank/DDBJ whole genome shotgun (WGS) entry which is preliminary data.</text>
</comment>
<dbReference type="PANTHER" id="PTHR46825">
    <property type="entry name" value="D-ALANYL-D-ALANINE-CARBOXYPEPTIDASE/ENDOPEPTIDASE AMPH"/>
    <property type="match status" value="1"/>
</dbReference>
<dbReference type="InterPro" id="IPR001466">
    <property type="entry name" value="Beta-lactam-related"/>
</dbReference>
<dbReference type="InterPro" id="IPR050491">
    <property type="entry name" value="AmpC-like"/>
</dbReference>
<keyword evidence="5" id="KW-1185">Reference proteome</keyword>
<proteinExistence type="predicted"/>
<evidence type="ECO:0000259" key="3">
    <source>
        <dbReference type="Pfam" id="PF00144"/>
    </source>
</evidence>
<protein>
    <submittedName>
        <fullName evidence="4">Serine hydrolase domain-containing protein</fullName>
    </submittedName>
</protein>
<sequence length="381" mass="40714">MPLFRPALTALVAFVSVLALSVTASSAADGGHARAHEAMRAAVERDGVPGVLGEADDGAGRWTGTAGVADLRTHRARLPQDRFRIGSLTKPFVATVLLQLEAEGRVRLDDPVGRWLDGLPLGPYGTAFGDQAHVLTIRHLLGHTSGIADYTTVPAFRARNFGTGFLSGRTRTHTPRALATAALQRPRLFAPGDGWSYSNTNYVLAGMIVERVTGRPYAREIERRVLRPLGLRDTSLPGTSARVPGPHGRAYSRLTGHGPRPRAYDVTALNPSLAGASGEMISSTRDLTRYVRGLLKGELLPPRQLDEMKDTVPAGQADRYGLGLTSRALSCGITVWGHEGAIHGSRSAVFATEDGTHAAAFNVNADWSAGTRDLVEAEFCD</sequence>